<name>A0A450UKU8_9GAMM</name>
<keyword evidence="1" id="KW-0812">Transmembrane</keyword>
<keyword evidence="1" id="KW-1133">Transmembrane helix</keyword>
<keyword evidence="1" id="KW-0472">Membrane</keyword>
<dbReference type="EMBL" id="CAADFF010000042">
    <property type="protein sequence ID" value="VFJ93153.1"/>
    <property type="molecule type" value="Genomic_DNA"/>
</dbReference>
<dbReference type="AlphaFoldDB" id="A0A450UKU8"/>
<gene>
    <name evidence="2" type="ORF">BECKLFY1418B_GA0070995_104218</name>
</gene>
<protein>
    <submittedName>
        <fullName evidence="2">Uncharacterized protein</fullName>
    </submittedName>
</protein>
<feature type="transmembrane region" description="Helical" evidence="1">
    <location>
        <begin position="64"/>
        <end position="83"/>
    </location>
</feature>
<evidence type="ECO:0000256" key="1">
    <source>
        <dbReference type="SAM" id="Phobius"/>
    </source>
</evidence>
<accession>A0A450UKU8</accession>
<proteinExistence type="predicted"/>
<organism evidence="2">
    <name type="scientific">Candidatus Kentrum sp. LFY</name>
    <dbReference type="NCBI Taxonomy" id="2126342"/>
    <lineage>
        <taxon>Bacteria</taxon>
        <taxon>Pseudomonadati</taxon>
        <taxon>Pseudomonadota</taxon>
        <taxon>Gammaproteobacteria</taxon>
        <taxon>Candidatus Kentrum</taxon>
    </lineage>
</organism>
<evidence type="ECO:0000313" key="2">
    <source>
        <dbReference type="EMBL" id="VFJ93153.1"/>
    </source>
</evidence>
<feature type="transmembrane region" description="Helical" evidence="1">
    <location>
        <begin position="139"/>
        <end position="158"/>
    </location>
</feature>
<reference evidence="2" key="1">
    <citation type="submission" date="2019-02" db="EMBL/GenBank/DDBJ databases">
        <authorList>
            <person name="Gruber-Vodicka R. H."/>
            <person name="Seah K. B. B."/>
        </authorList>
    </citation>
    <scope>NUCLEOTIDE SEQUENCE</scope>
    <source>
        <strain evidence="2">BECK_M7</strain>
    </source>
</reference>
<feature type="transmembrane region" description="Helical" evidence="1">
    <location>
        <begin position="29"/>
        <end position="52"/>
    </location>
</feature>
<sequence>MKNHLELYEYSKSVFDEEISRFHRIQNKAGVFITIIASFIGIFSAMIVSSHLTAFVQNKFSEELILVIIVGFLLSFIFAFLSFRIEGIKMPPLNQDMISVFKDHQIDDIYYGFSEAYISYLEENRRICDQKIDKLKYSYWLFFITVVLSMMAIVWIVLSKPS</sequence>